<reference evidence="1" key="1">
    <citation type="journal article" date="2014" name="Front. Microbiol.">
        <title>High frequency of phylogenetically diverse reductive dehalogenase-homologous genes in deep subseafloor sedimentary metagenomes.</title>
        <authorList>
            <person name="Kawai M."/>
            <person name="Futagami T."/>
            <person name="Toyoda A."/>
            <person name="Takaki Y."/>
            <person name="Nishi S."/>
            <person name="Hori S."/>
            <person name="Arai W."/>
            <person name="Tsubouchi T."/>
            <person name="Morono Y."/>
            <person name="Uchiyama I."/>
            <person name="Ito T."/>
            <person name="Fujiyama A."/>
            <person name="Inagaki F."/>
            <person name="Takami H."/>
        </authorList>
    </citation>
    <scope>NUCLEOTIDE SEQUENCE</scope>
    <source>
        <strain evidence="1">Expedition CK06-06</strain>
    </source>
</reference>
<proteinExistence type="predicted"/>
<organism evidence="1">
    <name type="scientific">marine sediment metagenome</name>
    <dbReference type="NCBI Taxonomy" id="412755"/>
    <lineage>
        <taxon>unclassified sequences</taxon>
        <taxon>metagenomes</taxon>
        <taxon>ecological metagenomes</taxon>
    </lineage>
</organism>
<accession>X1QXQ9</accession>
<gene>
    <name evidence="1" type="ORF">S12H4_23715</name>
</gene>
<comment type="caution">
    <text evidence="1">The sequence shown here is derived from an EMBL/GenBank/DDBJ whole genome shotgun (WGS) entry which is preliminary data.</text>
</comment>
<sequence length="38" mass="4046">SYSPWPGEAAETLLSSDLYPLTPSPPLNYFTAAGFLTA</sequence>
<evidence type="ECO:0000313" key="1">
    <source>
        <dbReference type="EMBL" id="GAI73053.1"/>
    </source>
</evidence>
<dbReference type="AlphaFoldDB" id="X1QXQ9"/>
<dbReference type="EMBL" id="BARW01012666">
    <property type="protein sequence ID" value="GAI73053.1"/>
    <property type="molecule type" value="Genomic_DNA"/>
</dbReference>
<feature type="non-terminal residue" evidence="1">
    <location>
        <position position="1"/>
    </location>
</feature>
<name>X1QXQ9_9ZZZZ</name>
<protein>
    <submittedName>
        <fullName evidence="1">Uncharacterized protein</fullName>
    </submittedName>
</protein>